<comment type="function">
    <text evidence="3">Stimulates transcription elongation.</text>
</comment>
<evidence type="ECO:0000256" key="2">
    <source>
        <dbReference type="ARBA" id="ARBA00023163"/>
    </source>
</evidence>
<evidence type="ECO:0000256" key="3">
    <source>
        <dbReference type="HAMAP-Rule" id="MF_00950"/>
    </source>
</evidence>
<dbReference type="InterPro" id="IPR014722">
    <property type="entry name" value="Rib_uL2_dom2"/>
</dbReference>
<dbReference type="GO" id="GO:0006354">
    <property type="term" value="P:DNA-templated transcription elongation"/>
    <property type="evidence" value="ECO:0007669"/>
    <property type="project" value="InterPro"/>
</dbReference>
<dbReference type="EMBL" id="JAFGDB010000089">
    <property type="protein sequence ID" value="MBN2067829.1"/>
    <property type="molecule type" value="Genomic_DNA"/>
</dbReference>
<dbReference type="Pfam" id="PF03439">
    <property type="entry name" value="Spt5-NGN"/>
    <property type="match status" value="1"/>
</dbReference>
<dbReference type="GO" id="GO:0003746">
    <property type="term" value="F:translation elongation factor activity"/>
    <property type="evidence" value="ECO:0007669"/>
    <property type="project" value="UniProtKB-KW"/>
</dbReference>
<name>A0A938YVD4_9ARCH</name>
<dbReference type="InterPro" id="IPR036735">
    <property type="entry name" value="NGN_dom_sf"/>
</dbReference>
<dbReference type="InterPro" id="IPR006645">
    <property type="entry name" value="NGN-like_dom"/>
</dbReference>
<organism evidence="6 7">
    <name type="scientific">Candidatus Iainarchaeum sp</name>
    <dbReference type="NCBI Taxonomy" id="3101447"/>
    <lineage>
        <taxon>Archaea</taxon>
        <taxon>Candidatus Iainarchaeota</taxon>
        <taxon>Candidatus Iainarchaeia</taxon>
        <taxon>Candidatus Iainarchaeales</taxon>
        <taxon>Candidatus Iainarchaeaceae</taxon>
        <taxon>Candidatus Iainarchaeum</taxon>
    </lineage>
</organism>
<accession>A0A938YVD4</accession>
<evidence type="ECO:0000256" key="4">
    <source>
        <dbReference type="NCBIfam" id="TIGR00405"/>
    </source>
</evidence>
<dbReference type="Gene3D" id="3.30.70.940">
    <property type="entry name" value="NusG, N-terminal domain"/>
    <property type="match status" value="1"/>
</dbReference>
<evidence type="ECO:0000256" key="1">
    <source>
        <dbReference type="ARBA" id="ARBA00023015"/>
    </source>
</evidence>
<dbReference type="NCBIfam" id="TIGR00405">
    <property type="entry name" value="KOW_elon_Spt5"/>
    <property type="match status" value="1"/>
</dbReference>
<dbReference type="AlphaFoldDB" id="A0A938YVD4"/>
<gene>
    <name evidence="3" type="primary">spt5</name>
    <name evidence="6" type="ORF">JW744_05155</name>
</gene>
<comment type="caution">
    <text evidence="6">The sequence shown here is derived from an EMBL/GenBank/DDBJ whole genome shotgun (WGS) entry which is preliminary data.</text>
</comment>
<keyword evidence="1 3" id="KW-0805">Transcription regulation</keyword>
<dbReference type="Gene3D" id="2.30.30.30">
    <property type="match status" value="1"/>
</dbReference>
<keyword evidence="2 3" id="KW-0804">Transcription</keyword>
<dbReference type="GO" id="GO:0006355">
    <property type="term" value="P:regulation of DNA-templated transcription"/>
    <property type="evidence" value="ECO:0007669"/>
    <property type="project" value="UniProtKB-UniRule"/>
</dbReference>
<dbReference type="SUPFAM" id="SSF50104">
    <property type="entry name" value="Translation proteins SH3-like domain"/>
    <property type="match status" value="1"/>
</dbReference>
<comment type="similarity">
    <text evidence="3">Belongs to the archaeal Spt5 family.</text>
</comment>
<sequence>MPIYPVRTTVGQESLVVDILNNRIKSETLPIYSISVIPGLKGYVLIEAQDELTIRLSIANTPHIKGQGIVKGAVKADELGGLLESKPLMQSIKEGAKVELIAGPFKRERAKVLRVNPTKEEVTVELLEAAVKIPLTIKAEHIRIIKE</sequence>
<dbReference type="SMART" id="SM00738">
    <property type="entry name" value="NGN"/>
    <property type="match status" value="1"/>
</dbReference>
<comment type="subunit">
    <text evidence="3">Heterodimer composed of Spt4 and Spt5. Interacts with RNA polymerase (RNAP).</text>
</comment>
<dbReference type="InterPro" id="IPR008991">
    <property type="entry name" value="Translation_prot_SH3-like_sf"/>
</dbReference>
<dbReference type="Proteomes" id="UP000809243">
    <property type="component" value="Unassembled WGS sequence"/>
</dbReference>
<dbReference type="InterPro" id="IPR011590">
    <property type="entry name" value="Spt5_arc"/>
</dbReference>
<dbReference type="HAMAP" id="MF_00950">
    <property type="entry name" value="Spt5_arch"/>
    <property type="match status" value="1"/>
</dbReference>
<keyword evidence="6" id="KW-0251">Elongation factor</keyword>
<evidence type="ECO:0000313" key="7">
    <source>
        <dbReference type="Proteomes" id="UP000809243"/>
    </source>
</evidence>
<protein>
    <recommendedName>
        <fullName evidence="3 4">Transcription elongation factor Spt5</fullName>
    </recommendedName>
</protein>
<proteinExistence type="inferred from homology"/>
<feature type="domain" description="NusG-like N-terminal" evidence="5">
    <location>
        <begin position="1"/>
        <end position="86"/>
    </location>
</feature>
<evidence type="ECO:0000313" key="6">
    <source>
        <dbReference type="EMBL" id="MBN2067829.1"/>
    </source>
</evidence>
<reference evidence="6" key="1">
    <citation type="submission" date="2021-01" db="EMBL/GenBank/DDBJ databases">
        <title>Active Sulfur Cycling in an Early Earth Analoge.</title>
        <authorList>
            <person name="Hahn C.R."/>
            <person name="Youssef N.H."/>
            <person name="Elshahed M."/>
        </authorList>
    </citation>
    <scope>NUCLEOTIDE SEQUENCE</scope>
    <source>
        <strain evidence="6">Zod_Metabat.1151</strain>
    </source>
</reference>
<keyword evidence="6" id="KW-0648">Protein biosynthesis</keyword>
<dbReference type="InterPro" id="IPR005100">
    <property type="entry name" value="NGN-domain"/>
</dbReference>
<evidence type="ECO:0000259" key="5">
    <source>
        <dbReference type="SMART" id="SM00738"/>
    </source>
</evidence>